<keyword evidence="1" id="KW-1133">Transmembrane helix</keyword>
<keyword evidence="3" id="KW-1185">Reference proteome</keyword>
<feature type="transmembrane region" description="Helical" evidence="1">
    <location>
        <begin position="163"/>
        <end position="182"/>
    </location>
</feature>
<gene>
    <name evidence="2" type="ordered locus">BLASA_1817</name>
</gene>
<dbReference type="RefSeq" id="WP_014375626.1">
    <property type="nucleotide sequence ID" value="NC_016943.1"/>
</dbReference>
<keyword evidence="1" id="KW-0472">Membrane</keyword>
<accession>H6RP75</accession>
<evidence type="ECO:0000313" key="2">
    <source>
        <dbReference type="EMBL" id="CCG02736.1"/>
    </source>
</evidence>
<protein>
    <submittedName>
        <fullName evidence="2">Uncharacterized protein</fullName>
    </submittedName>
</protein>
<feature type="transmembrane region" description="Helical" evidence="1">
    <location>
        <begin position="12"/>
        <end position="32"/>
    </location>
</feature>
<dbReference type="OrthoDB" id="9822486at2"/>
<sequence length="183" mass="20207">MAGRWLADWAHLVTLAGLASTVWGISLAWTAAVNDYRTFAGRPVFPRLTALTAWFRRHVLRQRREVVVLGGMANATLSATGTLTATGEVGLPPDATPEQQFEYVRERLAGLQGELYRLDRSVGETERRLIQEISQIHAESQRRDDELQESVRRVATGSVKRELKGLLLVGIGSLLTAIPSLFG</sequence>
<dbReference type="Proteomes" id="UP000007517">
    <property type="component" value="Chromosome"/>
</dbReference>
<proteinExistence type="predicted"/>
<dbReference type="KEGG" id="bsd:BLASA_1817"/>
<keyword evidence="1" id="KW-0812">Transmembrane</keyword>
<evidence type="ECO:0000256" key="1">
    <source>
        <dbReference type="SAM" id="Phobius"/>
    </source>
</evidence>
<evidence type="ECO:0000313" key="3">
    <source>
        <dbReference type="Proteomes" id="UP000007517"/>
    </source>
</evidence>
<reference evidence="2 3" key="1">
    <citation type="journal article" date="2012" name="J. Bacteriol.">
        <title>Genome Sequence of Blastococcus saxobsidens DD2, a Stone-Inhabiting Bacterium.</title>
        <authorList>
            <person name="Chouaia B."/>
            <person name="Crotti E."/>
            <person name="Brusetti L."/>
            <person name="Daffonchio D."/>
            <person name="Essoussi I."/>
            <person name="Nouioui I."/>
            <person name="Sbissi I."/>
            <person name="Ghodhbane-Gtari F."/>
            <person name="Gtari M."/>
            <person name="Vacherie B."/>
            <person name="Barbe V."/>
            <person name="Medigue C."/>
            <person name="Gury J."/>
            <person name="Pujic P."/>
            <person name="Normand P."/>
        </authorList>
    </citation>
    <scope>NUCLEOTIDE SEQUENCE [LARGE SCALE GENOMIC DNA]</scope>
    <source>
        <strain evidence="2 3">DD2</strain>
    </source>
</reference>
<dbReference type="EMBL" id="FO117623">
    <property type="protein sequence ID" value="CCG02736.1"/>
    <property type="molecule type" value="Genomic_DNA"/>
</dbReference>
<dbReference type="HOGENOM" id="CLU_1472511_0_0_11"/>
<reference evidence="3" key="2">
    <citation type="submission" date="2012-02" db="EMBL/GenBank/DDBJ databases">
        <title>Complete genome sequence of Blastococcus saxobsidens strain DD2.</title>
        <authorList>
            <person name="Genoscope."/>
        </authorList>
    </citation>
    <scope>NUCLEOTIDE SEQUENCE [LARGE SCALE GENOMIC DNA]</scope>
    <source>
        <strain evidence="3">DD2</strain>
    </source>
</reference>
<organism evidence="2 3">
    <name type="scientific">Blastococcus saxobsidens (strain DD2)</name>
    <dbReference type="NCBI Taxonomy" id="1146883"/>
    <lineage>
        <taxon>Bacteria</taxon>
        <taxon>Bacillati</taxon>
        <taxon>Actinomycetota</taxon>
        <taxon>Actinomycetes</taxon>
        <taxon>Geodermatophilales</taxon>
        <taxon>Geodermatophilaceae</taxon>
        <taxon>Blastococcus</taxon>
    </lineage>
</organism>
<dbReference type="AlphaFoldDB" id="H6RP75"/>
<name>H6RP75_BLASD</name>